<dbReference type="PANTHER" id="PTHR10174">
    <property type="entry name" value="ALPHA-TOCOPHEROL TRANSFER PROTEIN-RELATED"/>
    <property type="match status" value="1"/>
</dbReference>
<dbReference type="STRING" id="456900.A0A151ILQ9"/>
<dbReference type="Gene3D" id="1.10.8.20">
    <property type="entry name" value="N-terminal domain of phosphatidylinositol transfer protein sec14p"/>
    <property type="match status" value="1"/>
</dbReference>
<dbReference type="Gene3D" id="3.40.525.10">
    <property type="entry name" value="CRAL-TRIO lipid binding domain"/>
    <property type="match status" value="1"/>
</dbReference>
<feature type="domain" description="CRAL-TRIO" evidence="1">
    <location>
        <begin position="103"/>
        <end position="269"/>
    </location>
</feature>
<dbReference type="SMART" id="SM01100">
    <property type="entry name" value="CRAL_TRIO_N"/>
    <property type="match status" value="1"/>
</dbReference>
<dbReference type="Pfam" id="PF00650">
    <property type="entry name" value="CRAL_TRIO"/>
    <property type="match status" value="1"/>
</dbReference>
<dbReference type="InterPro" id="IPR011074">
    <property type="entry name" value="CRAL/TRIO_N_dom"/>
</dbReference>
<dbReference type="GO" id="GO:1902936">
    <property type="term" value="F:phosphatidylinositol bisphosphate binding"/>
    <property type="evidence" value="ECO:0007669"/>
    <property type="project" value="TreeGrafter"/>
</dbReference>
<evidence type="ECO:0000259" key="1">
    <source>
        <dbReference type="PROSITE" id="PS50191"/>
    </source>
</evidence>
<evidence type="ECO:0000313" key="2">
    <source>
        <dbReference type="EMBL" id="KYN05825.1"/>
    </source>
</evidence>
<dbReference type="SMART" id="SM00516">
    <property type="entry name" value="SEC14"/>
    <property type="match status" value="1"/>
</dbReference>
<organism evidence="2 3">
    <name type="scientific">Cyphomyrmex costatus</name>
    <dbReference type="NCBI Taxonomy" id="456900"/>
    <lineage>
        <taxon>Eukaryota</taxon>
        <taxon>Metazoa</taxon>
        <taxon>Ecdysozoa</taxon>
        <taxon>Arthropoda</taxon>
        <taxon>Hexapoda</taxon>
        <taxon>Insecta</taxon>
        <taxon>Pterygota</taxon>
        <taxon>Neoptera</taxon>
        <taxon>Endopterygota</taxon>
        <taxon>Hymenoptera</taxon>
        <taxon>Apocrita</taxon>
        <taxon>Aculeata</taxon>
        <taxon>Formicoidea</taxon>
        <taxon>Formicidae</taxon>
        <taxon>Myrmicinae</taxon>
        <taxon>Cyphomyrmex</taxon>
    </lineage>
</organism>
<accession>A0A151ILQ9</accession>
<dbReference type="EMBL" id="KQ977104">
    <property type="protein sequence ID" value="KYN05825.1"/>
    <property type="molecule type" value="Genomic_DNA"/>
</dbReference>
<dbReference type="PROSITE" id="PS50191">
    <property type="entry name" value="CRAL_TRIO"/>
    <property type="match status" value="1"/>
</dbReference>
<sequence>MASNYSDDSVVHQARQELTSEDKEYAAVYLNETDETRENIVTEIKCWIEESDDLRARKIDDFLILRFLRVCKFNLEKTKIRMRNYYKQRFYLPDWYMNKDPFRPELQELFNLGVFLPLRKPDNHGRLVIIVCGTRHDPRKHKISDIAKIGVMATEIATKNYTATSVYGCSVFIDIANPTMRHVLQMQPQIIKNLVQTWQSSYPMRIQLINMINAPKYVDIVLKIFRTFMNEKMKNRLHVYSQNAMHNCFKDIPANILPVEYGGIGGTRQELAKYWKKLIEENSDWLMEDEKDIVTV</sequence>
<proteinExistence type="predicted"/>
<dbReference type="PANTHER" id="PTHR10174:SF224">
    <property type="entry name" value="RETINOL-BINDING PROTEIN PINTA"/>
    <property type="match status" value="1"/>
</dbReference>
<dbReference type="OrthoDB" id="6682367at2759"/>
<dbReference type="InterPro" id="IPR036273">
    <property type="entry name" value="CRAL/TRIO_N_dom_sf"/>
</dbReference>
<dbReference type="AlphaFoldDB" id="A0A151ILQ9"/>
<evidence type="ECO:0000313" key="3">
    <source>
        <dbReference type="Proteomes" id="UP000078542"/>
    </source>
</evidence>
<dbReference type="GO" id="GO:0016020">
    <property type="term" value="C:membrane"/>
    <property type="evidence" value="ECO:0007669"/>
    <property type="project" value="TreeGrafter"/>
</dbReference>
<dbReference type="KEGG" id="ccoa:108783623"/>
<dbReference type="SUPFAM" id="SSF52087">
    <property type="entry name" value="CRAL/TRIO domain"/>
    <property type="match status" value="1"/>
</dbReference>
<gene>
    <name evidence="2" type="ORF">ALC62_03304</name>
</gene>
<dbReference type="PRINTS" id="PR00180">
    <property type="entry name" value="CRETINALDHBP"/>
</dbReference>
<dbReference type="Gene3D" id="1.20.5.1200">
    <property type="entry name" value="Alpha-tocopherol transfer"/>
    <property type="match status" value="1"/>
</dbReference>
<dbReference type="InterPro" id="IPR001251">
    <property type="entry name" value="CRAL-TRIO_dom"/>
</dbReference>
<dbReference type="InterPro" id="IPR036865">
    <property type="entry name" value="CRAL-TRIO_dom_sf"/>
</dbReference>
<keyword evidence="3" id="KW-1185">Reference proteome</keyword>
<dbReference type="CDD" id="cd00170">
    <property type="entry name" value="SEC14"/>
    <property type="match status" value="1"/>
</dbReference>
<reference evidence="2 3" key="1">
    <citation type="submission" date="2016-03" db="EMBL/GenBank/DDBJ databases">
        <title>Cyphomyrmex costatus WGS genome.</title>
        <authorList>
            <person name="Nygaard S."/>
            <person name="Hu H."/>
            <person name="Boomsma J."/>
            <person name="Zhang G."/>
        </authorList>
    </citation>
    <scope>NUCLEOTIDE SEQUENCE [LARGE SCALE GENOMIC DNA]</scope>
    <source>
        <strain evidence="2">MS0001</strain>
        <tissue evidence="2">Whole body</tissue>
    </source>
</reference>
<dbReference type="Proteomes" id="UP000078542">
    <property type="component" value="Unassembled WGS sequence"/>
</dbReference>
<name>A0A151ILQ9_9HYME</name>
<protein>
    <submittedName>
        <fullName evidence="2">Alpha-tocopherol transfer protein</fullName>
    </submittedName>
</protein>
<dbReference type="SUPFAM" id="SSF46938">
    <property type="entry name" value="CRAL/TRIO N-terminal domain"/>
    <property type="match status" value="1"/>
</dbReference>